<proteinExistence type="predicted"/>
<dbReference type="EMBL" id="BKCP01002002">
    <property type="protein sequence ID" value="GER27581.1"/>
    <property type="molecule type" value="Genomic_DNA"/>
</dbReference>
<evidence type="ECO:0000313" key="2">
    <source>
        <dbReference type="Proteomes" id="UP000325081"/>
    </source>
</evidence>
<evidence type="ECO:0000313" key="1">
    <source>
        <dbReference type="EMBL" id="GER27581.1"/>
    </source>
</evidence>
<keyword evidence="2" id="KW-1185">Reference proteome</keyword>
<dbReference type="AlphaFoldDB" id="A0A5A7P4R7"/>
<dbReference type="OrthoDB" id="10267033at2759"/>
<comment type="caution">
    <text evidence="1">The sequence shown here is derived from an EMBL/GenBank/DDBJ whole genome shotgun (WGS) entry which is preliminary data.</text>
</comment>
<name>A0A5A7P4R7_STRAF</name>
<dbReference type="Proteomes" id="UP000325081">
    <property type="component" value="Unassembled WGS sequence"/>
</dbReference>
<organism evidence="1 2">
    <name type="scientific">Striga asiatica</name>
    <name type="common">Asiatic witchweed</name>
    <name type="synonym">Buchnera asiatica</name>
    <dbReference type="NCBI Taxonomy" id="4170"/>
    <lineage>
        <taxon>Eukaryota</taxon>
        <taxon>Viridiplantae</taxon>
        <taxon>Streptophyta</taxon>
        <taxon>Embryophyta</taxon>
        <taxon>Tracheophyta</taxon>
        <taxon>Spermatophyta</taxon>
        <taxon>Magnoliopsida</taxon>
        <taxon>eudicotyledons</taxon>
        <taxon>Gunneridae</taxon>
        <taxon>Pentapetalae</taxon>
        <taxon>asterids</taxon>
        <taxon>lamiids</taxon>
        <taxon>Lamiales</taxon>
        <taxon>Orobanchaceae</taxon>
        <taxon>Buchnereae</taxon>
        <taxon>Striga</taxon>
    </lineage>
</organism>
<sequence>MVSGGQQNEIPTNIFSETTHPFAIHGGDGGWSHPDDSMLDEAMADMLFGSSAAATEFMENLLEGQFSGMPTAKHLLLIPELLSDRHKRLVYALAADKFQHMYMTNEYGVVPSFLEGLVSFILYGEKLERYGVCGKCLVMLLSEVLRPDVHREDYVTWVCVRVARACSGEKFSAHSLLFEHTNRDDNWLILKLSILATRWMLHVLHLALFFISKLRHCLVFLLKPRL</sequence>
<accession>A0A5A7P4R7</accession>
<reference evidence="2" key="1">
    <citation type="journal article" date="2019" name="Curr. Biol.">
        <title>Genome Sequence of Striga asiatica Provides Insight into the Evolution of Plant Parasitism.</title>
        <authorList>
            <person name="Yoshida S."/>
            <person name="Kim S."/>
            <person name="Wafula E.K."/>
            <person name="Tanskanen J."/>
            <person name="Kim Y.M."/>
            <person name="Honaas L."/>
            <person name="Yang Z."/>
            <person name="Spallek T."/>
            <person name="Conn C.E."/>
            <person name="Ichihashi Y."/>
            <person name="Cheong K."/>
            <person name="Cui S."/>
            <person name="Der J.P."/>
            <person name="Gundlach H."/>
            <person name="Jiao Y."/>
            <person name="Hori C."/>
            <person name="Ishida J.K."/>
            <person name="Kasahara H."/>
            <person name="Kiba T."/>
            <person name="Kim M.S."/>
            <person name="Koo N."/>
            <person name="Laohavisit A."/>
            <person name="Lee Y.H."/>
            <person name="Lumba S."/>
            <person name="McCourt P."/>
            <person name="Mortimer J.C."/>
            <person name="Mutuku J.M."/>
            <person name="Nomura T."/>
            <person name="Sasaki-Sekimoto Y."/>
            <person name="Seto Y."/>
            <person name="Wang Y."/>
            <person name="Wakatake T."/>
            <person name="Sakakibara H."/>
            <person name="Demura T."/>
            <person name="Yamaguchi S."/>
            <person name="Yoneyama K."/>
            <person name="Manabe R.I."/>
            <person name="Nelson D.C."/>
            <person name="Schulman A.H."/>
            <person name="Timko M.P."/>
            <person name="dePamphilis C.W."/>
            <person name="Choi D."/>
            <person name="Shirasu K."/>
        </authorList>
    </citation>
    <scope>NUCLEOTIDE SEQUENCE [LARGE SCALE GENOMIC DNA]</scope>
    <source>
        <strain evidence="2">cv. UVA1</strain>
    </source>
</reference>
<protein>
    <submittedName>
        <fullName evidence="1">Delta-1-pyrroline-5-carboxylate dehydrogenase 1 protein</fullName>
    </submittedName>
</protein>
<gene>
    <name evidence="1" type="ORF">STAS_03294</name>
</gene>